<dbReference type="EMBL" id="JADMCD010000005">
    <property type="protein sequence ID" value="MBF8641461.1"/>
    <property type="molecule type" value="Genomic_DNA"/>
</dbReference>
<evidence type="ECO:0000313" key="4">
    <source>
        <dbReference type="Proteomes" id="UP000250443"/>
    </source>
</evidence>
<reference evidence="2 5" key="2">
    <citation type="submission" date="2020-10" db="EMBL/GenBank/DDBJ databases">
        <title>Genome sequences of Pseudomonas isolates.</title>
        <authorList>
            <person name="Wessels L."/>
            <person name="Reich F."/>
            <person name="Hammerl J."/>
        </authorList>
    </citation>
    <scope>NUCLEOTIDE SEQUENCE [LARGE SCALE GENOMIC DNA]</scope>
    <source>
        <strain evidence="2 5">20-MO00624-0</strain>
    </source>
</reference>
<proteinExistence type="predicted"/>
<evidence type="ECO:0000256" key="1">
    <source>
        <dbReference type="SAM" id="SignalP"/>
    </source>
</evidence>
<feature type="signal peptide" evidence="1">
    <location>
        <begin position="1"/>
        <end position="28"/>
    </location>
</feature>
<name>A0A2X2DC08_PSELU</name>
<dbReference type="EMBL" id="UAUF01000015">
    <property type="protein sequence ID" value="SPZ16521.1"/>
    <property type="molecule type" value="Genomic_DNA"/>
</dbReference>
<gene>
    <name evidence="2" type="ORF">IRZ65_12290</name>
    <name evidence="3" type="ORF">NCTC11842_05554</name>
</gene>
<keyword evidence="5" id="KW-1185">Reference proteome</keyword>
<keyword evidence="3" id="KW-0449">Lipoprotein</keyword>
<keyword evidence="1" id="KW-0732">Signal</keyword>
<reference evidence="3 4" key="1">
    <citation type="submission" date="2018-06" db="EMBL/GenBank/DDBJ databases">
        <authorList>
            <consortium name="Pathogen Informatics"/>
            <person name="Doyle S."/>
        </authorList>
    </citation>
    <scope>NUCLEOTIDE SEQUENCE [LARGE SCALE GENOMIC DNA]</scope>
    <source>
        <strain evidence="3 4">NCTC11842</strain>
    </source>
</reference>
<feature type="chain" id="PRO_5016104900" evidence="1">
    <location>
        <begin position="29"/>
        <end position="123"/>
    </location>
</feature>
<dbReference type="Proteomes" id="UP000626180">
    <property type="component" value="Unassembled WGS sequence"/>
</dbReference>
<accession>A0A2X2DC08</accession>
<dbReference type="Proteomes" id="UP000250443">
    <property type="component" value="Unassembled WGS sequence"/>
</dbReference>
<dbReference type="RefSeq" id="WP_010798873.1">
    <property type="nucleotide sequence ID" value="NZ_CP053064.1"/>
</dbReference>
<organism evidence="3 4">
    <name type="scientific">Pseudomonas luteola</name>
    <dbReference type="NCBI Taxonomy" id="47886"/>
    <lineage>
        <taxon>Bacteria</taxon>
        <taxon>Pseudomonadati</taxon>
        <taxon>Pseudomonadota</taxon>
        <taxon>Gammaproteobacteria</taxon>
        <taxon>Pseudomonadales</taxon>
        <taxon>Pseudomonadaceae</taxon>
        <taxon>Pseudomonas</taxon>
    </lineage>
</organism>
<evidence type="ECO:0000313" key="5">
    <source>
        <dbReference type="Proteomes" id="UP000626180"/>
    </source>
</evidence>
<evidence type="ECO:0000313" key="3">
    <source>
        <dbReference type="EMBL" id="SPZ16521.1"/>
    </source>
</evidence>
<sequence>MTLSSLFHNASMGALLSGLILLSGCATSQTAYLQDGTAGYAVECNGLLGHWSSCHSEAALLCGDESYRVISRNRLDGITEEEAETLSSREAYRERSMLVQCNGHQISWRVGLLPHRSFLERSS</sequence>
<protein>
    <submittedName>
        <fullName evidence="3">Lipoprotein</fullName>
    </submittedName>
</protein>
<evidence type="ECO:0000313" key="2">
    <source>
        <dbReference type="EMBL" id="MBF8641461.1"/>
    </source>
</evidence>
<dbReference type="AlphaFoldDB" id="A0A2X2DC08"/>